<name>A0AC34PV55_9BILA</name>
<evidence type="ECO:0000313" key="1">
    <source>
        <dbReference type="Proteomes" id="UP000887576"/>
    </source>
</evidence>
<proteinExistence type="predicted"/>
<dbReference type="Proteomes" id="UP000887576">
    <property type="component" value="Unplaced"/>
</dbReference>
<evidence type="ECO:0000313" key="2">
    <source>
        <dbReference type="WBParaSite" id="JU765_v2.g10275.t1"/>
    </source>
</evidence>
<organism evidence="1 2">
    <name type="scientific">Panagrolaimus sp. JU765</name>
    <dbReference type="NCBI Taxonomy" id="591449"/>
    <lineage>
        <taxon>Eukaryota</taxon>
        <taxon>Metazoa</taxon>
        <taxon>Ecdysozoa</taxon>
        <taxon>Nematoda</taxon>
        <taxon>Chromadorea</taxon>
        <taxon>Rhabditida</taxon>
        <taxon>Tylenchina</taxon>
        <taxon>Panagrolaimomorpha</taxon>
        <taxon>Panagrolaimoidea</taxon>
        <taxon>Panagrolaimidae</taxon>
        <taxon>Panagrolaimus</taxon>
    </lineage>
</organism>
<accession>A0AC34PV55</accession>
<reference evidence="2" key="1">
    <citation type="submission" date="2022-11" db="UniProtKB">
        <authorList>
            <consortium name="WormBaseParasite"/>
        </authorList>
    </citation>
    <scope>IDENTIFICATION</scope>
</reference>
<protein>
    <submittedName>
        <fullName evidence="2">JmjC domain-containing protein</fullName>
    </submittedName>
</protein>
<dbReference type="WBParaSite" id="JU765_v2.g10275.t1">
    <property type="protein sequence ID" value="JU765_v2.g10275.t1"/>
    <property type="gene ID" value="JU765_v2.g10275"/>
</dbReference>
<sequence>MESLLARVNMLNNGAFQSVFDGSLLSGGIDRGEVPAWMNLNGIDNIIMDLKEGDDIPSVTKSELILGERASVSAFETGLMEMAQIIVLMPYSYPKFWICANDEDVFKIEHRASTAVTNAIRPCQTALLHHDICIDIDLLNTIDGTGVPYTKTVQYPGEMVVILPGGFAQNVDTGPNIAERCHFISSKTIELARRRQSCQCSSRRWIYRPLAWVPLLSLLKTGVVDMIKAKKANCAGKKKQPVQLTTANPMPVNHVSELDTSRSLTISEDIDSQVYTRPGIEEENDNAFQPEATSTQISSATRAETLVQMCDQLIQQRAASDETNEAALEPNERQNPQHQENQPTSSGNNDESGNPVNVAAVEDATTANGQPNGEQSDEHQNQPQISACTDDDGNNAAELLQRLRTLEHNHKVAKKCRASKARAQRQYVDRQRQNGIEKKKRICKKPANQTVEYVAYWFKLKLSNLEKNRLRKLRWMRAAALNMNPENIRTTTEAYNEAERDKFLMERHKEVFNVLKKMFGTERIDDRIKEGYECLPIARDFINHRSRTDLEQFRTYLKITDAQEIDTFWKDIIENRSKWDGFFKQQADMSLSVDYDDSESCSPRINDLVHKLEFFEGMFVMRFIDGAVTKRFVPELGMSLEETAAASKLSILNLTDDAILCCTDGALDQFCVNIEDVDFVGQYKHAFVSKILPRMAGLKILRMVDTAFEGPVELYHILKAIPRCVEKLFFDCRDTVTPNLVDNVMALVKCIQQRSLALKEVTLLVHRSPTTKKFEELLDKCSDAMGMNGFLKIIINQCADTEMVIWLAMHDLLFYARYEYLRMPSQTRIAKYQMFKGRWKNIDVELAISTRMTDQGSASMVQNQRRFMNLVETIIFHDDSFKAKFNDGHQLSSALKTFTEFIRDKEASEAFRLKRDAPLGKSMSQDFDTGAWMRFADNMTNVAFVGDFGVDDIRRYLPPMRNVKAVEMTNFSSGADLNEVFKSLPAAVERLIFDCRRTPATWLLDNTAAFTDSNRMILYNFKELTLFVENLGGIAAFKNAINEVRKVLDHEGLFRIVCNSSATLEWYDWLKELNFERTRVKWFMKFPKIYKKFEVFAKKEADRTVELAMALKE</sequence>